<evidence type="ECO:0000256" key="2">
    <source>
        <dbReference type="ARBA" id="ARBA00012438"/>
    </source>
</evidence>
<protein>
    <recommendedName>
        <fullName evidence="2">histidine kinase</fullName>
        <ecNumber evidence="2">2.7.13.3</ecNumber>
    </recommendedName>
</protein>
<dbReference type="NCBIfam" id="TIGR00229">
    <property type="entry name" value="sensory_box"/>
    <property type="match status" value="1"/>
</dbReference>
<accession>A0A507ZME4</accession>
<reference evidence="10 11" key="1">
    <citation type="submission" date="2019-06" db="EMBL/GenBank/DDBJ databases">
        <title>Flavibacter putida gen. nov., sp. nov., a novel marine bacterium of the family Flavobacteriaceae isolated from coastal seawater.</title>
        <authorList>
            <person name="Feng X."/>
        </authorList>
    </citation>
    <scope>NUCLEOTIDE SEQUENCE [LARGE SCALE GENOMIC DNA]</scope>
    <source>
        <strain evidence="10 11">PLHSN227</strain>
    </source>
</reference>
<proteinExistence type="predicted"/>
<keyword evidence="5" id="KW-0418">Kinase</keyword>
<evidence type="ECO:0000259" key="8">
    <source>
        <dbReference type="PROSITE" id="PS50109"/>
    </source>
</evidence>
<dbReference type="InterPro" id="IPR005467">
    <property type="entry name" value="His_kinase_dom"/>
</dbReference>
<dbReference type="PRINTS" id="PR00344">
    <property type="entry name" value="BCTRLSENSOR"/>
</dbReference>
<evidence type="ECO:0000259" key="9">
    <source>
        <dbReference type="PROSITE" id="PS50112"/>
    </source>
</evidence>
<evidence type="ECO:0000256" key="1">
    <source>
        <dbReference type="ARBA" id="ARBA00000085"/>
    </source>
</evidence>
<comment type="catalytic activity">
    <reaction evidence="1">
        <text>ATP + protein L-histidine = ADP + protein N-phospho-L-histidine.</text>
        <dbReference type="EC" id="2.7.13.3"/>
    </reaction>
</comment>
<dbReference type="PANTHER" id="PTHR43711">
    <property type="entry name" value="TWO-COMPONENT HISTIDINE KINASE"/>
    <property type="match status" value="1"/>
</dbReference>
<dbReference type="Pfam" id="PF00512">
    <property type="entry name" value="HisKA"/>
    <property type="match status" value="1"/>
</dbReference>
<keyword evidence="3" id="KW-0597">Phosphoprotein</keyword>
<feature type="domain" description="Histidine kinase" evidence="8">
    <location>
        <begin position="192"/>
        <end position="408"/>
    </location>
</feature>
<evidence type="ECO:0000313" key="10">
    <source>
        <dbReference type="EMBL" id="TQD38700.1"/>
    </source>
</evidence>
<keyword evidence="6" id="KW-0902">Two-component regulatory system</keyword>
<dbReference type="Gene3D" id="3.30.565.10">
    <property type="entry name" value="Histidine kinase-like ATPase, C-terminal domain"/>
    <property type="match status" value="1"/>
</dbReference>
<dbReference type="Pfam" id="PF02518">
    <property type="entry name" value="HATPase_c"/>
    <property type="match status" value="1"/>
</dbReference>
<dbReference type="OrthoDB" id="9808408at2"/>
<dbReference type="Proteomes" id="UP000317169">
    <property type="component" value="Unassembled WGS sequence"/>
</dbReference>
<dbReference type="InterPro" id="IPR003594">
    <property type="entry name" value="HATPase_dom"/>
</dbReference>
<dbReference type="SUPFAM" id="SSF47384">
    <property type="entry name" value="Homodimeric domain of signal transducing histidine kinase"/>
    <property type="match status" value="1"/>
</dbReference>
<dbReference type="InterPro" id="IPR036097">
    <property type="entry name" value="HisK_dim/P_sf"/>
</dbReference>
<evidence type="ECO:0000313" key="11">
    <source>
        <dbReference type="Proteomes" id="UP000317169"/>
    </source>
</evidence>
<evidence type="ECO:0000256" key="6">
    <source>
        <dbReference type="ARBA" id="ARBA00023012"/>
    </source>
</evidence>
<name>A0A507ZME4_9FLAO</name>
<comment type="caution">
    <text evidence="10">The sequence shown here is derived from an EMBL/GenBank/DDBJ whole genome shotgun (WGS) entry which is preliminary data.</text>
</comment>
<dbReference type="Gene3D" id="3.30.450.20">
    <property type="entry name" value="PAS domain"/>
    <property type="match status" value="1"/>
</dbReference>
<dbReference type="SMART" id="SM00388">
    <property type="entry name" value="HisKA"/>
    <property type="match status" value="1"/>
</dbReference>
<dbReference type="PANTHER" id="PTHR43711:SF26">
    <property type="entry name" value="SENSOR HISTIDINE KINASE RCSC"/>
    <property type="match status" value="1"/>
</dbReference>
<evidence type="ECO:0000256" key="4">
    <source>
        <dbReference type="ARBA" id="ARBA00022679"/>
    </source>
</evidence>
<dbReference type="SMART" id="SM00387">
    <property type="entry name" value="HATPase_c"/>
    <property type="match status" value="1"/>
</dbReference>
<feature type="coiled-coil region" evidence="7">
    <location>
        <begin position="126"/>
        <end position="179"/>
    </location>
</feature>
<dbReference type="InterPro" id="IPR004358">
    <property type="entry name" value="Sig_transdc_His_kin-like_C"/>
</dbReference>
<dbReference type="CDD" id="cd00082">
    <property type="entry name" value="HisKA"/>
    <property type="match status" value="1"/>
</dbReference>
<evidence type="ECO:0000256" key="7">
    <source>
        <dbReference type="SAM" id="Coils"/>
    </source>
</evidence>
<organism evidence="10 11">
    <name type="scientific">Haloflavibacter putidus</name>
    <dbReference type="NCBI Taxonomy" id="2576776"/>
    <lineage>
        <taxon>Bacteria</taxon>
        <taxon>Pseudomonadati</taxon>
        <taxon>Bacteroidota</taxon>
        <taxon>Flavobacteriia</taxon>
        <taxon>Flavobacteriales</taxon>
        <taxon>Flavobacteriaceae</taxon>
        <taxon>Haloflavibacter</taxon>
    </lineage>
</organism>
<dbReference type="CDD" id="cd00130">
    <property type="entry name" value="PAS"/>
    <property type="match status" value="1"/>
</dbReference>
<dbReference type="AlphaFoldDB" id="A0A507ZME4"/>
<dbReference type="InterPro" id="IPR003661">
    <property type="entry name" value="HisK_dim/P_dom"/>
</dbReference>
<dbReference type="PROSITE" id="PS50109">
    <property type="entry name" value="HIS_KIN"/>
    <property type="match status" value="1"/>
</dbReference>
<dbReference type="InterPro" id="IPR035965">
    <property type="entry name" value="PAS-like_dom_sf"/>
</dbReference>
<dbReference type="CDD" id="cd00075">
    <property type="entry name" value="HATPase"/>
    <property type="match status" value="1"/>
</dbReference>
<sequence length="413" mass="47475">MKTFEEKNKDIFGVLFESVAEGIIVVNKKQIIVASNASANKLFRYKPGELKGQHLNVLVPKTSNTPHENYAGHFVKYGDSRQMGHGRDLYGLRKDNTKFPVEIGLNPFEIDGDKYVMAMVIDISVRKEHQKQILDLNNALERKIEQRTNELRSTVLDLKEEINRRHKAESKIKASLEKERELNNLKTKFLSMVSHEFKTPLSGILTSATLAGKYPKEEQQPKRENHLKTIKAKVKYLNSILSDFLSLERMETGKVDYKFTKFPLSRVINTVVYEANMLLKDGQKINYPDNIDEIELYFDEKILQLSLTNLLNNSIKYSPEGKEISITANNRENNFILHITDEGIGIPEQEKKHIFRRYFRAENAVLQEGTGIGLNIIKNHLENLNAKLKFESQLGKGSTFSIEIPKQQPQEEQ</sequence>
<keyword evidence="4" id="KW-0808">Transferase</keyword>
<evidence type="ECO:0000256" key="5">
    <source>
        <dbReference type="ARBA" id="ARBA00022777"/>
    </source>
</evidence>
<keyword evidence="7" id="KW-0175">Coiled coil</keyword>
<evidence type="ECO:0000256" key="3">
    <source>
        <dbReference type="ARBA" id="ARBA00022553"/>
    </source>
</evidence>
<dbReference type="InterPro" id="IPR036890">
    <property type="entry name" value="HATPase_C_sf"/>
</dbReference>
<dbReference type="SUPFAM" id="SSF55874">
    <property type="entry name" value="ATPase domain of HSP90 chaperone/DNA topoisomerase II/histidine kinase"/>
    <property type="match status" value="1"/>
</dbReference>
<feature type="domain" description="PAS" evidence="9">
    <location>
        <begin position="8"/>
        <end position="61"/>
    </location>
</feature>
<keyword evidence="11" id="KW-1185">Reference proteome</keyword>
<gene>
    <name evidence="10" type="ORF">FKR84_08615</name>
</gene>
<dbReference type="RefSeq" id="WP_141421895.1">
    <property type="nucleotide sequence ID" value="NZ_VIAR01000007.1"/>
</dbReference>
<dbReference type="EMBL" id="VIAR01000007">
    <property type="protein sequence ID" value="TQD38700.1"/>
    <property type="molecule type" value="Genomic_DNA"/>
</dbReference>
<dbReference type="InterPro" id="IPR050736">
    <property type="entry name" value="Sensor_HK_Regulatory"/>
</dbReference>
<dbReference type="Gene3D" id="1.10.287.130">
    <property type="match status" value="1"/>
</dbReference>
<dbReference type="GO" id="GO:0000155">
    <property type="term" value="F:phosphorelay sensor kinase activity"/>
    <property type="evidence" value="ECO:0007669"/>
    <property type="project" value="InterPro"/>
</dbReference>
<dbReference type="Pfam" id="PF13426">
    <property type="entry name" value="PAS_9"/>
    <property type="match status" value="1"/>
</dbReference>
<dbReference type="InterPro" id="IPR000014">
    <property type="entry name" value="PAS"/>
</dbReference>
<dbReference type="EC" id="2.7.13.3" evidence="2"/>
<dbReference type="PROSITE" id="PS50112">
    <property type="entry name" value="PAS"/>
    <property type="match status" value="1"/>
</dbReference>
<dbReference type="SUPFAM" id="SSF55785">
    <property type="entry name" value="PYP-like sensor domain (PAS domain)"/>
    <property type="match status" value="1"/>
</dbReference>